<dbReference type="SMART" id="SM00355">
    <property type="entry name" value="ZnF_C2H2"/>
    <property type="match status" value="1"/>
</dbReference>
<dbReference type="Proteomes" id="UP000028194">
    <property type="component" value="Chromosome"/>
</dbReference>
<feature type="region of interest" description="Disordered" evidence="1">
    <location>
        <begin position="42"/>
        <end position="65"/>
    </location>
</feature>
<evidence type="ECO:0000313" key="4">
    <source>
        <dbReference type="Proteomes" id="UP000028194"/>
    </source>
</evidence>
<dbReference type="RefSeq" id="WP_148699271.1">
    <property type="nucleotide sequence ID" value="NZ_CP007174.1"/>
</dbReference>
<dbReference type="AlphaFoldDB" id="A0A075MLE1"/>
<gene>
    <name evidence="3" type="ORF">NTE_00154</name>
</gene>
<dbReference type="InterPro" id="IPR013087">
    <property type="entry name" value="Znf_C2H2_type"/>
</dbReference>
<dbReference type="PROSITE" id="PS50157">
    <property type="entry name" value="ZINC_FINGER_C2H2_2"/>
    <property type="match status" value="1"/>
</dbReference>
<dbReference type="OrthoDB" id="378006at2157"/>
<dbReference type="GeneID" id="41596092"/>
<evidence type="ECO:0000259" key="2">
    <source>
        <dbReference type="PROSITE" id="PS50157"/>
    </source>
</evidence>
<dbReference type="Gene3D" id="3.30.160.60">
    <property type="entry name" value="Classic Zinc Finger"/>
    <property type="match status" value="1"/>
</dbReference>
<dbReference type="HOGENOM" id="CLU_2857227_0_0_2"/>
<proteinExistence type="predicted"/>
<protein>
    <submittedName>
        <fullName evidence="3">C2H2-type zinc finger</fullName>
    </submittedName>
</protein>
<feature type="domain" description="C2H2-type" evidence="2">
    <location>
        <begin position="31"/>
        <end position="59"/>
    </location>
</feature>
<dbReference type="Pfam" id="PF13912">
    <property type="entry name" value="zf-C2H2_6"/>
    <property type="match status" value="1"/>
</dbReference>
<evidence type="ECO:0000256" key="1">
    <source>
        <dbReference type="SAM" id="MobiDB-lite"/>
    </source>
</evidence>
<dbReference type="SUPFAM" id="SSF57667">
    <property type="entry name" value="beta-beta-alpha zinc fingers"/>
    <property type="match status" value="1"/>
</dbReference>
<keyword evidence="4" id="KW-1185">Reference proteome</keyword>
<organism evidence="3 4">
    <name type="scientific">Candidatus Nitrososphaera evergladensis SR1</name>
    <dbReference type="NCBI Taxonomy" id="1459636"/>
    <lineage>
        <taxon>Archaea</taxon>
        <taxon>Nitrososphaerota</taxon>
        <taxon>Nitrososphaeria</taxon>
        <taxon>Nitrososphaerales</taxon>
        <taxon>Nitrososphaeraceae</taxon>
        <taxon>Nitrososphaera</taxon>
    </lineage>
</organism>
<accession>A0A075MLE1</accession>
<evidence type="ECO:0000313" key="3">
    <source>
        <dbReference type="EMBL" id="AIF82236.1"/>
    </source>
</evidence>
<feature type="region of interest" description="Disordered" evidence="1">
    <location>
        <begin position="1"/>
        <end position="28"/>
    </location>
</feature>
<dbReference type="KEGG" id="nev:NTE_00154"/>
<name>A0A075MLE1_9ARCH</name>
<feature type="compositionally biased region" description="Basic and acidic residues" evidence="1">
    <location>
        <begin position="46"/>
        <end position="56"/>
    </location>
</feature>
<dbReference type="PROSITE" id="PS00028">
    <property type="entry name" value="ZINC_FINGER_C2H2_1"/>
    <property type="match status" value="1"/>
</dbReference>
<reference evidence="3 4" key="1">
    <citation type="journal article" date="2014" name="PLoS ONE">
        <title>Genome Sequence of Candidatus Nitrososphaera evergladensis from Group I.1b Enriched from Everglades Soil Reveals Novel Genomic Features of the Ammonia-Oxidizing Archaea.</title>
        <authorList>
            <person name="Zhalnina K.V."/>
            <person name="Dias R."/>
            <person name="Leonard M.T."/>
            <person name="Dorr de Quadros P."/>
            <person name="Camargo F.A."/>
            <person name="Drew J.C."/>
            <person name="Farmerie W.G."/>
            <person name="Daroub S.H."/>
            <person name="Triplett E.W."/>
        </authorList>
    </citation>
    <scope>NUCLEOTIDE SEQUENCE [LARGE SCALE GENOMIC DNA]</scope>
    <source>
        <strain evidence="3 4">SR1</strain>
    </source>
</reference>
<dbReference type="STRING" id="1459636.NTE_00154"/>
<dbReference type="EMBL" id="CP007174">
    <property type="protein sequence ID" value="AIF82236.1"/>
    <property type="molecule type" value="Genomic_DNA"/>
</dbReference>
<dbReference type="InterPro" id="IPR036236">
    <property type="entry name" value="Znf_C2H2_sf"/>
</dbReference>
<sequence length="65" mass="7357">MNGNMEKEGKQVPLAKKEEVKAQVPAERPRFECEECNKTFPSSLDLEEHRKQDHVAKNTSSTTVA</sequence>